<feature type="compositionally biased region" description="Low complexity" evidence="1">
    <location>
        <begin position="125"/>
        <end position="143"/>
    </location>
</feature>
<dbReference type="AlphaFoldDB" id="A0A5E4PMD2"/>
<sequence length="202" mass="21461">MPPPLPPLTLKPSPTGGVIGSLLHQLLMPPIHHMQSRPTISIVRIRLTSRGVRPEGGGSSPVLQLRRRARGLVSPVPPTPHLPCGRRGASGALPDPPKRITPAPPVKSNTANGRGWNSVMTGNAPSPSGLQPQGLQPQGLQPPTTRSTAGPPPLTGTQSGRQIFPGLRPTGPMPGQLKPLLRRSMRYEEQIITVFEFLSIHG</sequence>
<evidence type="ECO:0000313" key="2">
    <source>
        <dbReference type="EMBL" id="VVC86941.1"/>
    </source>
</evidence>
<protein>
    <submittedName>
        <fullName evidence="2">Uncharacterized protein</fullName>
    </submittedName>
</protein>
<accession>A0A5E4PMD2</accession>
<proteinExistence type="predicted"/>
<evidence type="ECO:0000313" key="3">
    <source>
        <dbReference type="Proteomes" id="UP000324832"/>
    </source>
</evidence>
<organism evidence="2 3">
    <name type="scientific">Leptidea sinapis</name>
    <dbReference type="NCBI Taxonomy" id="189913"/>
    <lineage>
        <taxon>Eukaryota</taxon>
        <taxon>Metazoa</taxon>
        <taxon>Ecdysozoa</taxon>
        <taxon>Arthropoda</taxon>
        <taxon>Hexapoda</taxon>
        <taxon>Insecta</taxon>
        <taxon>Pterygota</taxon>
        <taxon>Neoptera</taxon>
        <taxon>Endopterygota</taxon>
        <taxon>Lepidoptera</taxon>
        <taxon>Glossata</taxon>
        <taxon>Ditrysia</taxon>
        <taxon>Papilionoidea</taxon>
        <taxon>Pieridae</taxon>
        <taxon>Dismorphiinae</taxon>
        <taxon>Leptidea</taxon>
    </lineage>
</organism>
<feature type="region of interest" description="Disordered" evidence="1">
    <location>
        <begin position="72"/>
        <end position="176"/>
    </location>
</feature>
<dbReference type="EMBL" id="FZQP02000045">
    <property type="protein sequence ID" value="VVC86941.1"/>
    <property type="molecule type" value="Genomic_DNA"/>
</dbReference>
<gene>
    <name evidence="2" type="ORF">LSINAPIS_LOCUS669</name>
</gene>
<name>A0A5E4PMD2_9NEOP</name>
<reference evidence="2 3" key="1">
    <citation type="submission" date="2017-07" db="EMBL/GenBank/DDBJ databases">
        <authorList>
            <person name="Talla V."/>
            <person name="Backstrom N."/>
        </authorList>
    </citation>
    <scope>NUCLEOTIDE SEQUENCE [LARGE SCALE GENOMIC DNA]</scope>
</reference>
<keyword evidence="3" id="KW-1185">Reference proteome</keyword>
<evidence type="ECO:0000256" key="1">
    <source>
        <dbReference type="SAM" id="MobiDB-lite"/>
    </source>
</evidence>
<dbReference type="Proteomes" id="UP000324832">
    <property type="component" value="Unassembled WGS sequence"/>
</dbReference>